<keyword evidence="3" id="KW-0285">Flavoprotein</keyword>
<comment type="similarity">
    <text evidence="2">Belongs to the oxygen-dependent FAD-linked oxidoreductase family.</text>
</comment>
<dbReference type="SUPFAM" id="SSF56176">
    <property type="entry name" value="FAD-binding/transporter-associated domain-like"/>
    <property type="match status" value="1"/>
</dbReference>
<dbReference type="Gene3D" id="3.30.465.10">
    <property type="match status" value="1"/>
</dbReference>
<reference evidence="7" key="1">
    <citation type="journal article" date="2014" name="Int. J. Syst. Evol. Microbiol.">
        <title>Complete genome sequence of Corynebacterium casei LMG S-19264T (=DSM 44701T), isolated from a smear-ripened cheese.</title>
        <authorList>
            <consortium name="US DOE Joint Genome Institute (JGI-PGF)"/>
            <person name="Walter F."/>
            <person name="Albersmeier A."/>
            <person name="Kalinowski J."/>
            <person name="Ruckert C."/>
        </authorList>
    </citation>
    <scope>NUCLEOTIDE SEQUENCE</scope>
    <source>
        <strain evidence="7">CGMCC 1.15085</strain>
    </source>
</reference>
<dbReference type="PROSITE" id="PS51387">
    <property type="entry name" value="FAD_PCMH"/>
    <property type="match status" value="1"/>
</dbReference>
<evidence type="ECO:0000259" key="6">
    <source>
        <dbReference type="PROSITE" id="PS51387"/>
    </source>
</evidence>
<dbReference type="EMBL" id="BMHI01000005">
    <property type="protein sequence ID" value="GGB39478.1"/>
    <property type="molecule type" value="Genomic_DNA"/>
</dbReference>
<keyword evidence="8" id="KW-1185">Reference proteome</keyword>
<accession>A0A916TC06</accession>
<dbReference type="InterPro" id="IPR016167">
    <property type="entry name" value="FAD-bd_PCMH_sub1"/>
</dbReference>
<reference evidence="7" key="2">
    <citation type="submission" date="2020-09" db="EMBL/GenBank/DDBJ databases">
        <authorList>
            <person name="Sun Q."/>
            <person name="Zhou Y."/>
        </authorList>
    </citation>
    <scope>NUCLEOTIDE SEQUENCE</scope>
    <source>
        <strain evidence="7">CGMCC 1.15085</strain>
    </source>
</reference>
<evidence type="ECO:0000256" key="3">
    <source>
        <dbReference type="ARBA" id="ARBA00022630"/>
    </source>
</evidence>
<organism evidence="7 8">
    <name type="scientific">Flexivirga endophytica</name>
    <dbReference type="NCBI Taxonomy" id="1849103"/>
    <lineage>
        <taxon>Bacteria</taxon>
        <taxon>Bacillati</taxon>
        <taxon>Actinomycetota</taxon>
        <taxon>Actinomycetes</taxon>
        <taxon>Micrococcales</taxon>
        <taxon>Dermacoccaceae</taxon>
        <taxon>Flexivirga</taxon>
    </lineage>
</organism>
<sequence length="461" mass="48237">MANISLVPAVPADSLRESISGRVLVPGDPGWAETTCGFNLAVTQRPDIVVEATCTDDVAQAVRFASDEGLRVGVQATGHGAAVAFDGGLLINTAAMTALQVDPDGRTARVAAGVRWQPAIDAAAPYGLAPLNGSSVTVGVVGYTLGGGLGPMARTFGFAADHVRRLQLVTADGVVHEVTAESEPELFWGLRGGKCQLGIVTELDFELMPVSHYFGGGLFFDAEHASAVLHAWSEWVTDLPDEANSSIALLRLPDLPEVPEPLRGRLTVHVRYLYVGAAEPGQRVLAPLRAAAPALIDTVAVTPYSAIASVHCDPADPLPVWDTSCLLTEFPTDAVDALLAVAGPGNEVPLIVTEVRRLGGAVATARTTANAVGGRDAAFSVYCVGALPPPLADITPAAGRAVVGALQPWSTGGTQINFHGSDASRPVKAWSDDARARLDALHDHHDPSQLFRFAQPYARER</sequence>
<evidence type="ECO:0000256" key="5">
    <source>
        <dbReference type="ARBA" id="ARBA00023002"/>
    </source>
</evidence>
<keyword evidence="5" id="KW-0560">Oxidoreductase</keyword>
<gene>
    <name evidence="7" type="ORF">GCM10011492_32830</name>
</gene>
<dbReference type="InterPro" id="IPR036318">
    <property type="entry name" value="FAD-bd_PCMH-like_sf"/>
</dbReference>
<dbReference type="GO" id="GO:0071949">
    <property type="term" value="F:FAD binding"/>
    <property type="evidence" value="ECO:0007669"/>
    <property type="project" value="InterPro"/>
</dbReference>
<dbReference type="InterPro" id="IPR006094">
    <property type="entry name" value="Oxid_FAD_bind_N"/>
</dbReference>
<evidence type="ECO:0000256" key="4">
    <source>
        <dbReference type="ARBA" id="ARBA00022827"/>
    </source>
</evidence>
<keyword evidence="4" id="KW-0274">FAD</keyword>
<feature type="domain" description="FAD-binding PCMH-type" evidence="6">
    <location>
        <begin position="42"/>
        <end position="210"/>
    </location>
</feature>
<dbReference type="Gene3D" id="3.40.462.20">
    <property type="match status" value="1"/>
</dbReference>
<dbReference type="Gene3D" id="3.30.43.10">
    <property type="entry name" value="Uridine Diphospho-n-acetylenolpyruvylglucosamine Reductase, domain 2"/>
    <property type="match status" value="1"/>
</dbReference>
<dbReference type="PANTHER" id="PTHR42973">
    <property type="entry name" value="BINDING OXIDOREDUCTASE, PUTATIVE (AFU_ORTHOLOGUE AFUA_1G17690)-RELATED"/>
    <property type="match status" value="1"/>
</dbReference>
<dbReference type="RefSeq" id="WP_188838114.1">
    <property type="nucleotide sequence ID" value="NZ_BMHI01000005.1"/>
</dbReference>
<protein>
    <submittedName>
        <fullName evidence="7">FAD-linked oxidase</fullName>
    </submittedName>
</protein>
<dbReference type="PROSITE" id="PS00862">
    <property type="entry name" value="OX2_COVAL_FAD"/>
    <property type="match status" value="1"/>
</dbReference>
<comment type="caution">
    <text evidence="7">The sequence shown here is derived from an EMBL/GenBank/DDBJ whole genome shotgun (WGS) entry which is preliminary data.</text>
</comment>
<proteinExistence type="inferred from homology"/>
<dbReference type="Proteomes" id="UP000636793">
    <property type="component" value="Unassembled WGS sequence"/>
</dbReference>
<dbReference type="InterPro" id="IPR050416">
    <property type="entry name" value="FAD-linked_Oxidoreductase"/>
</dbReference>
<dbReference type="Pfam" id="PF01565">
    <property type="entry name" value="FAD_binding_4"/>
    <property type="match status" value="1"/>
</dbReference>
<dbReference type="InterPro" id="IPR016166">
    <property type="entry name" value="FAD-bd_PCMH"/>
</dbReference>
<dbReference type="InterPro" id="IPR006093">
    <property type="entry name" value="Oxy_OxRdtase_FAD_BS"/>
</dbReference>
<evidence type="ECO:0000313" key="7">
    <source>
        <dbReference type="EMBL" id="GGB39478.1"/>
    </source>
</evidence>
<comment type="cofactor">
    <cofactor evidence="1">
        <name>FAD</name>
        <dbReference type="ChEBI" id="CHEBI:57692"/>
    </cofactor>
</comment>
<dbReference type="PANTHER" id="PTHR42973:SF39">
    <property type="entry name" value="FAD-BINDING PCMH-TYPE DOMAIN-CONTAINING PROTEIN"/>
    <property type="match status" value="1"/>
</dbReference>
<dbReference type="GO" id="GO:0016491">
    <property type="term" value="F:oxidoreductase activity"/>
    <property type="evidence" value="ECO:0007669"/>
    <property type="project" value="UniProtKB-KW"/>
</dbReference>
<dbReference type="AlphaFoldDB" id="A0A916TC06"/>
<dbReference type="InterPro" id="IPR016169">
    <property type="entry name" value="FAD-bd_PCMH_sub2"/>
</dbReference>
<name>A0A916TC06_9MICO</name>
<evidence type="ECO:0000313" key="8">
    <source>
        <dbReference type="Proteomes" id="UP000636793"/>
    </source>
</evidence>
<evidence type="ECO:0000256" key="2">
    <source>
        <dbReference type="ARBA" id="ARBA00005466"/>
    </source>
</evidence>
<evidence type="ECO:0000256" key="1">
    <source>
        <dbReference type="ARBA" id="ARBA00001974"/>
    </source>
</evidence>